<reference evidence="2" key="1">
    <citation type="submission" date="2022-11" db="EMBL/GenBank/DDBJ databases">
        <authorList>
            <person name="Petersen C."/>
        </authorList>
    </citation>
    <scope>NUCLEOTIDE SEQUENCE</scope>
    <source>
        <strain evidence="2">IBT 26290</strain>
    </source>
</reference>
<dbReference type="InterPro" id="IPR029069">
    <property type="entry name" value="HotDog_dom_sf"/>
</dbReference>
<reference evidence="2" key="2">
    <citation type="journal article" date="2023" name="IMA Fungus">
        <title>Comparative genomic study of the Penicillium genus elucidates a diverse pangenome and 15 lateral gene transfer events.</title>
        <authorList>
            <person name="Petersen C."/>
            <person name="Sorensen T."/>
            <person name="Nielsen M.R."/>
            <person name="Sondergaard T.E."/>
            <person name="Sorensen J.L."/>
            <person name="Fitzpatrick D.A."/>
            <person name="Frisvad J.C."/>
            <person name="Nielsen K.L."/>
        </authorList>
    </citation>
    <scope>NUCLEOTIDE SEQUENCE</scope>
    <source>
        <strain evidence="2">IBT 26290</strain>
    </source>
</reference>
<evidence type="ECO:0000259" key="1">
    <source>
        <dbReference type="Pfam" id="PF03061"/>
    </source>
</evidence>
<dbReference type="PANTHER" id="PTHR47260">
    <property type="entry name" value="UPF0644 PROTEIN PB2B4.06"/>
    <property type="match status" value="1"/>
</dbReference>
<comment type="caution">
    <text evidence="2">The sequence shown here is derived from an EMBL/GenBank/DDBJ whole genome shotgun (WGS) entry which is preliminary data.</text>
</comment>
<organism evidence="2 3">
    <name type="scientific">Penicillium canariense</name>
    <dbReference type="NCBI Taxonomy" id="189055"/>
    <lineage>
        <taxon>Eukaryota</taxon>
        <taxon>Fungi</taxon>
        <taxon>Dikarya</taxon>
        <taxon>Ascomycota</taxon>
        <taxon>Pezizomycotina</taxon>
        <taxon>Eurotiomycetes</taxon>
        <taxon>Eurotiomycetidae</taxon>
        <taxon>Eurotiales</taxon>
        <taxon>Aspergillaceae</taxon>
        <taxon>Penicillium</taxon>
    </lineage>
</organism>
<dbReference type="InterPro" id="IPR052061">
    <property type="entry name" value="PTE-AB_protein"/>
</dbReference>
<dbReference type="Gene3D" id="3.10.129.10">
    <property type="entry name" value="Hotdog Thioesterase"/>
    <property type="match status" value="1"/>
</dbReference>
<dbReference type="Proteomes" id="UP001149163">
    <property type="component" value="Unassembled WGS sequence"/>
</dbReference>
<proteinExistence type="predicted"/>
<dbReference type="GeneID" id="81424374"/>
<name>A0A9W9IK66_9EURO</name>
<dbReference type="RefSeq" id="XP_056548804.1">
    <property type="nucleotide sequence ID" value="XM_056685198.1"/>
</dbReference>
<dbReference type="PANTHER" id="PTHR47260:SF7">
    <property type="entry name" value="THIOESTERASE FAMILY PROTEIN (AFU_ORTHOLOGUE AFUA_1G10800)"/>
    <property type="match status" value="1"/>
</dbReference>
<sequence length="200" mass="21653">MGSIASEAFEEAAALANPIDKLIHEHPVAIHLRSTPGYTESRPHLKVAESFRAHNFMTGALAGPRKISVAPYVFSKENGKSMVMIMHLGDDICGYPGTVHNGLLAALFDEGLARCCFAALPNKVGVTANLNIDHHQLLKANSYIVLSAETTKLEGRKAWGYSRIETLPGDGEEKSLIAEARALFIEPKQAATLGDLYRAK</sequence>
<protein>
    <recommendedName>
        <fullName evidence="1">Thioesterase domain-containing protein</fullName>
    </recommendedName>
</protein>
<dbReference type="EMBL" id="JAPQKN010000001">
    <property type="protein sequence ID" value="KAJ5177196.1"/>
    <property type="molecule type" value="Genomic_DNA"/>
</dbReference>
<gene>
    <name evidence="2" type="ORF">N7482_003073</name>
</gene>
<dbReference type="Pfam" id="PF03061">
    <property type="entry name" value="4HBT"/>
    <property type="match status" value="1"/>
</dbReference>
<feature type="domain" description="Thioesterase" evidence="1">
    <location>
        <begin position="97"/>
        <end position="156"/>
    </location>
</feature>
<evidence type="ECO:0000313" key="2">
    <source>
        <dbReference type="EMBL" id="KAJ5177196.1"/>
    </source>
</evidence>
<dbReference type="CDD" id="cd03443">
    <property type="entry name" value="PaaI_thioesterase"/>
    <property type="match status" value="1"/>
</dbReference>
<dbReference type="AlphaFoldDB" id="A0A9W9IK66"/>
<dbReference type="InterPro" id="IPR006683">
    <property type="entry name" value="Thioestr_dom"/>
</dbReference>
<dbReference type="SUPFAM" id="SSF54637">
    <property type="entry name" value="Thioesterase/thiol ester dehydrase-isomerase"/>
    <property type="match status" value="1"/>
</dbReference>
<dbReference type="OrthoDB" id="506431at2759"/>
<evidence type="ECO:0000313" key="3">
    <source>
        <dbReference type="Proteomes" id="UP001149163"/>
    </source>
</evidence>
<accession>A0A9W9IK66</accession>
<keyword evidence="3" id="KW-1185">Reference proteome</keyword>